<organism evidence="1 2">
    <name type="scientific">Sphingobacterium humi</name>
    <dbReference type="NCBI Taxonomy" id="1796905"/>
    <lineage>
        <taxon>Bacteria</taxon>
        <taxon>Pseudomonadati</taxon>
        <taxon>Bacteroidota</taxon>
        <taxon>Sphingobacteriia</taxon>
        <taxon>Sphingobacteriales</taxon>
        <taxon>Sphingobacteriaceae</taxon>
        <taxon>Sphingobacterium</taxon>
    </lineage>
</organism>
<sequence length="605" mass="68660">MNLKIKIYLFLIGLLKRDLCDRKIYLAVILWTSILFIACKKDKIDFSYLQAEQKISLSNTRIINFGKFKHVVLNGDTITYKGKNLINGNPPAKYFQEPGGLLGENWTIPTQLFENNKSLAFELINEEGLSNKFTIPADSNKQMDYYTLPTEGYGQPWVVPIPRDQTPVTKKDHFKIRIINLTKIMPPLPVPVDPDFGPLENLYGAVSLAYADGSLVSSKTTNIDVKNRVSDYVEVPYGTYQFKILTADGRQISAAVHGVNSNYFPERIINPKTSRINFLIQNFMILSNNTYAPLEGFEAGGTYTIVVLPQKMLYGTSMFNPSILEGYQNQFKILEDSPISRNQSFFKIQGVNAGIDQKIRFFVNGKSISKVLGYGEYSEPEILLKQNPMYCEIKNINGKLLKKIDLAVQINQNISLYAWEDQHNKLNITPVSNQLSPELNKGYSSEFGEFNRVEYTSYAGFRFLNFSPDEQLINFVIDKASIQFGNNEILDLWKNLENRNLNLEPGIPKLIDPYSIRDEKYSLLYSFPFKIDVFRSKSKDITPGTIIPNVQSFLSSAFVLKPELYTKVGRDVPSFTGGIYSVVLIGRTKKDADLPAKIISIKHTK</sequence>
<dbReference type="EMBL" id="WSQA01000007">
    <property type="protein sequence ID" value="MVZ62586.1"/>
    <property type="molecule type" value="Genomic_DNA"/>
</dbReference>
<dbReference type="RefSeq" id="WP_160369312.1">
    <property type="nucleotide sequence ID" value="NZ_WSQA01000007.1"/>
</dbReference>
<dbReference type="AlphaFoldDB" id="A0A6N8KZS3"/>
<accession>A0A6N8KZS3</accession>
<dbReference type="Proteomes" id="UP000435036">
    <property type="component" value="Unassembled WGS sequence"/>
</dbReference>
<evidence type="ECO:0000313" key="2">
    <source>
        <dbReference type="Proteomes" id="UP000435036"/>
    </source>
</evidence>
<keyword evidence="2" id="KW-1185">Reference proteome</keyword>
<evidence type="ECO:0008006" key="3">
    <source>
        <dbReference type="Google" id="ProtNLM"/>
    </source>
</evidence>
<protein>
    <recommendedName>
        <fullName evidence="3">DUF4397 domain-containing protein</fullName>
    </recommendedName>
</protein>
<evidence type="ECO:0000313" key="1">
    <source>
        <dbReference type="EMBL" id="MVZ62586.1"/>
    </source>
</evidence>
<name>A0A6N8KZS3_9SPHI</name>
<dbReference type="OrthoDB" id="615056at2"/>
<reference evidence="1 2" key="1">
    <citation type="submission" date="2019-12" db="EMBL/GenBank/DDBJ databases">
        <authorList>
            <person name="Dong K."/>
        </authorList>
    </citation>
    <scope>NUCLEOTIDE SEQUENCE [LARGE SCALE GENOMIC DNA]</scope>
    <source>
        <strain evidence="1 2">JCM 31225</strain>
    </source>
</reference>
<comment type="caution">
    <text evidence="1">The sequence shown here is derived from an EMBL/GenBank/DDBJ whole genome shotgun (WGS) entry which is preliminary data.</text>
</comment>
<proteinExistence type="predicted"/>
<gene>
    <name evidence="1" type="ORF">GQF63_11170</name>
</gene>